<evidence type="ECO:0000256" key="3">
    <source>
        <dbReference type="ARBA" id="ARBA00014314"/>
    </source>
</evidence>
<dbReference type="SUPFAM" id="SSF48452">
    <property type="entry name" value="TPR-like"/>
    <property type="match status" value="1"/>
</dbReference>
<evidence type="ECO:0000256" key="12">
    <source>
        <dbReference type="PIRNR" id="PIRNR008835"/>
    </source>
</evidence>
<proteinExistence type="inferred from homology"/>
<keyword evidence="8 13" id="KW-1133">Transmembrane helix</keyword>
<evidence type="ECO:0000256" key="11">
    <source>
        <dbReference type="ARBA" id="ARBA00025016"/>
    </source>
</evidence>
<evidence type="ECO:0000256" key="10">
    <source>
        <dbReference type="ARBA" id="ARBA00023136"/>
    </source>
</evidence>
<dbReference type="GO" id="GO:0000422">
    <property type="term" value="P:autophagy of mitochondrion"/>
    <property type="evidence" value="ECO:0007669"/>
    <property type="project" value="TreeGrafter"/>
</dbReference>
<evidence type="ECO:0000256" key="6">
    <source>
        <dbReference type="ARBA" id="ARBA00022787"/>
    </source>
</evidence>
<comment type="subcellular location">
    <subcellularLocation>
        <location evidence="1">Mitochondrion outer membrane</location>
        <topology evidence="1">Single-pass membrane protein</topology>
    </subcellularLocation>
</comment>
<protein>
    <recommendedName>
        <fullName evidence="3 12">Mitochondrial fission 1 protein</fullName>
    </recommendedName>
</protein>
<dbReference type="InterPro" id="IPR011990">
    <property type="entry name" value="TPR-like_helical_dom_sf"/>
</dbReference>
<keyword evidence="15" id="KW-1185">Reference proteome</keyword>
<dbReference type="EMBL" id="JABBWD010000071">
    <property type="protein sequence ID" value="KAG1769541.1"/>
    <property type="molecule type" value="Genomic_DNA"/>
</dbReference>
<dbReference type="GO" id="GO:0016559">
    <property type="term" value="P:peroxisome fission"/>
    <property type="evidence" value="ECO:0007669"/>
    <property type="project" value="TreeGrafter"/>
</dbReference>
<evidence type="ECO:0000256" key="5">
    <source>
        <dbReference type="ARBA" id="ARBA00022737"/>
    </source>
</evidence>
<accession>A0A9P7CYM4</accession>
<keyword evidence="5" id="KW-0677">Repeat</keyword>
<evidence type="ECO:0000256" key="9">
    <source>
        <dbReference type="ARBA" id="ARBA00023128"/>
    </source>
</evidence>
<keyword evidence="7" id="KW-0802">TPR repeat</keyword>
<comment type="domain">
    <text evidence="12">The C-terminus is required for mitochondrial localization, while the N-terminus is necessary for mitochondrial fission.</text>
</comment>
<dbReference type="OrthoDB" id="421154at2759"/>
<dbReference type="InterPro" id="IPR028061">
    <property type="entry name" value="Fis1_TPR_C"/>
</dbReference>
<keyword evidence="10 12" id="KW-0472">Membrane</keyword>
<dbReference type="InterPro" id="IPR016543">
    <property type="entry name" value="Fis1"/>
</dbReference>
<keyword evidence="9 12" id="KW-0496">Mitochondrion</keyword>
<reference evidence="14" key="1">
    <citation type="journal article" date="2020" name="New Phytol.">
        <title>Comparative genomics reveals dynamic genome evolution in host specialist ectomycorrhizal fungi.</title>
        <authorList>
            <person name="Lofgren L.A."/>
            <person name="Nguyen N.H."/>
            <person name="Vilgalys R."/>
            <person name="Ruytinx J."/>
            <person name="Liao H.L."/>
            <person name="Branco S."/>
            <person name="Kuo A."/>
            <person name="LaButti K."/>
            <person name="Lipzen A."/>
            <person name="Andreopoulos W."/>
            <person name="Pangilinan J."/>
            <person name="Riley R."/>
            <person name="Hundley H."/>
            <person name="Na H."/>
            <person name="Barry K."/>
            <person name="Grigoriev I.V."/>
            <person name="Stajich J.E."/>
            <person name="Kennedy P.G."/>
        </authorList>
    </citation>
    <scope>NUCLEOTIDE SEQUENCE</scope>
    <source>
        <strain evidence="14">DOB743</strain>
    </source>
</reference>
<dbReference type="PIRSF" id="PIRSF008835">
    <property type="entry name" value="TPR_repeat_11_Fis1"/>
    <property type="match status" value="1"/>
</dbReference>
<evidence type="ECO:0000313" key="15">
    <source>
        <dbReference type="Proteomes" id="UP000714275"/>
    </source>
</evidence>
<dbReference type="PANTHER" id="PTHR13247:SF0">
    <property type="entry name" value="MITOCHONDRIAL FISSION 1 PROTEIN"/>
    <property type="match status" value="1"/>
</dbReference>
<comment type="caution">
    <text evidence="14">The sequence shown here is derived from an EMBL/GenBank/DDBJ whole genome shotgun (WGS) entry which is preliminary data.</text>
</comment>
<dbReference type="AlphaFoldDB" id="A0A9P7CYM4"/>
<dbReference type="PANTHER" id="PTHR13247">
    <property type="entry name" value="TETRATRICOPEPTIDE REPEAT PROTEIN 11 TPR REPEAT PROTEIN 11"/>
    <property type="match status" value="1"/>
</dbReference>
<dbReference type="GO" id="GO:0000266">
    <property type="term" value="P:mitochondrial fission"/>
    <property type="evidence" value="ECO:0007669"/>
    <property type="project" value="UniProtKB-UniRule"/>
</dbReference>
<dbReference type="GO" id="GO:0005778">
    <property type="term" value="C:peroxisomal membrane"/>
    <property type="evidence" value="ECO:0007669"/>
    <property type="project" value="TreeGrafter"/>
</dbReference>
<feature type="transmembrane region" description="Helical" evidence="13">
    <location>
        <begin position="128"/>
        <end position="149"/>
    </location>
</feature>
<sequence length="155" mass="17414">MPTDLPYAADAEVSLSYDEIEVLRLQYEKELAQAHITVQTKFNYAWGLVKSPVREHQVEGVRLLQEIYRTEPSRRRECLYYLALGYYKMGNFTDARSFNDLLLSREPTNLQAQSLASLIDKGVAREGYVGMALAGGVAAVGTLLIAGLIRRATRK</sequence>
<evidence type="ECO:0000256" key="1">
    <source>
        <dbReference type="ARBA" id="ARBA00004572"/>
    </source>
</evidence>
<organism evidence="14 15">
    <name type="scientific">Suillus placidus</name>
    <dbReference type="NCBI Taxonomy" id="48579"/>
    <lineage>
        <taxon>Eukaryota</taxon>
        <taxon>Fungi</taxon>
        <taxon>Dikarya</taxon>
        <taxon>Basidiomycota</taxon>
        <taxon>Agaricomycotina</taxon>
        <taxon>Agaricomycetes</taxon>
        <taxon>Agaricomycetidae</taxon>
        <taxon>Boletales</taxon>
        <taxon>Suillineae</taxon>
        <taxon>Suillaceae</taxon>
        <taxon>Suillus</taxon>
    </lineage>
</organism>
<evidence type="ECO:0000256" key="7">
    <source>
        <dbReference type="ARBA" id="ARBA00022803"/>
    </source>
</evidence>
<evidence type="ECO:0000256" key="8">
    <source>
        <dbReference type="ARBA" id="ARBA00022989"/>
    </source>
</evidence>
<comment type="similarity">
    <text evidence="2 12">Belongs to the FIS1 family.</text>
</comment>
<dbReference type="Gene3D" id="1.25.40.10">
    <property type="entry name" value="Tetratricopeptide repeat domain"/>
    <property type="match status" value="1"/>
</dbReference>
<comment type="function">
    <text evidence="11">Has a role in mitochondrial fission. Has a role in outer membrane fission but not matrix separation.</text>
</comment>
<dbReference type="Proteomes" id="UP000714275">
    <property type="component" value="Unassembled WGS sequence"/>
</dbReference>
<keyword evidence="4 13" id="KW-0812">Transmembrane</keyword>
<name>A0A9P7CYM4_9AGAM</name>
<evidence type="ECO:0000256" key="2">
    <source>
        <dbReference type="ARBA" id="ARBA00008937"/>
    </source>
</evidence>
<evidence type="ECO:0000313" key="14">
    <source>
        <dbReference type="EMBL" id="KAG1769541.1"/>
    </source>
</evidence>
<dbReference type="InterPro" id="IPR028058">
    <property type="entry name" value="Fis1_TPR_N"/>
</dbReference>
<keyword evidence="6 12" id="KW-1000">Mitochondrion outer membrane</keyword>
<dbReference type="Pfam" id="PF14852">
    <property type="entry name" value="Fis1_TPR_N"/>
    <property type="match status" value="1"/>
</dbReference>
<gene>
    <name evidence="14" type="ORF">EV702DRAFT_1141111</name>
</gene>
<dbReference type="GO" id="GO:0005741">
    <property type="term" value="C:mitochondrial outer membrane"/>
    <property type="evidence" value="ECO:0007669"/>
    <property type="project" value="UniProtKB-SubCell"/>
</dbReference>
<dbReference type="Pfam" id="PF14853">
    <property type="entry name" value="Fis1_TPR_C"/>
    <property type="match status" value="1"/>
</dbReference>
<dbReference type="CDD" id="cd12212">
    <property type="entry name" value="Fis1"/>
    <property type="match status" value="1"/>
</dbReference>
<evidence type="ECO:0000256" key="4">
    <source>
        <dbReference type="ARBA" id="ARBA00022692"/>
    </source>
</evidence>
<dbReference type="FunFam" id="1.25.40.10:FF:000179">
    <property type="entry name" value="Mitochondrial fission 1 protein"/>
    <property type="match status" value="1"/>
</dbReference>
<evidence type="ECO:0000256" key="13">
    <source>
        <dbReference type="SAM" id="Phobius"/>
    </source>
</evidence>
<dbReference type="InterPro" id="IPR033745">
    <property type="entry name" value="Fis1_cytosol"/>
</dbReference>